<evidence type="ECO:0000256" key="2">
    <source>
        <dbReference type="ARBA" id="ARBA00023125"/>
    </source>
</evidence>
<dbReference type="InterPro" id="IPR011711">
    <property type="entry name" value="GntR_C"/>
</dbReference>
<reference evidence="5 6" key="1">
    <citation type="journal article" date="2022" name="Int. J. Syst. Evol. Microbiol.">
        <title>Neobacillus kokaensis sp. nov., isolated from soil.</title>
        <authorList>
            <person name="Yuki K."/>
            <person name="Matsubara H."/>
            <person name="Yamaguchi S."/>
        </authorList>
    </citation>
    <scope>NUCLEOTIDE SEQUENCE [LARGE SCALE GENOMIC DNA]</scope>
    <source>
        <strain evidence="5 6">LOB 377</strain>
    </source>
</reference>
<name>A0ABQ3N533_9BACI</name>
<dbReference type="CDD" id="cd07377">
    <property type="entry name" value="WHTH_GntR"/>
    <property type="match status" value="1"/>
</dbReference>
<dbReference type="EMBL" id="BNDS01000015">
    <property type="protein sequence ID" value="GHH99812.1"/>
    <property type="molecule type" value="Genomic_DNA"/>
</dbReference>
<gene>
    <name evidence="5" type="ORF">AM1BK_33550</name>
</gene>
<dbReference type="InterPro" id="IPR036388">
    <property type="entry name" value="WH-like_DNA-bd_sf"/>
</dbReference>
<feature type="domain" description="HTH gntR-type" evidence="4">
    <location>
        <begin position="9"/>
        <end position="79"/>
    </location>
</feature>
<dbReference type="PRINTS" id="PR00035">
    <property type="entry name" value="HTHGNTR"/>
</dbReference>
<dbReference type="SMART" id="SM00345">
    <property type="entry name" value="HTH_GNTR"/>
    <property type="match status" value="1"/>
</dbReference>
<keyword evidence="3" id="KW-0804">Transcription</keyword>
<keyword evidence="6" id="KW-1185">Reference proteome</keyword>
<evidence type="ECO:0000259" key="4">
    <source>
        <dbReference type="PROSITE" id="PS50949"/>
    </source>
</evidence>
<dbReference type="PANTHER" id="PTHR43537">
    <property type="entry name" value="TRANSCRIPTIONAL REGULATOR, GNTR FAMILY"/>
    <property type="match status" value="1"/>
</dbReference>
<dbReference type="PANTHER" id="PTHR43537:SF5">
    <property type="entry name" value="UXU OPERON TRANSCRIPTIONAL REGULATOR"/>
    <property type="match status" value="1"/>
</dbReference>
<dbReference type="RefSeq" id="WP_191274733.1">
    <property type="nucleotide sequence ID" value="NZ_BNDS01000015.1"/>
</dbReference>
<keyword evidence="2" id="KW-0238">DNA-binding</keyword>
<dbReference type="SUPFAM" id="SSF46785">
    <property type="entry name" value="Winged helix' DNA-binding domain"/>
    <property type="match status" value="1"/>
</dbReference>
<evidence type="ECO:0000313" key="6">
    <source>
        <dbReference type="Proteomes" id="UP000637074"/>
    </source>
</evidence>
<dbReference type="InterPro" id="IPR036390">
    <property type="entry name" value="WH_DNA-bd_sf"/>
</dbReference>
<dbReference type="Gene3D" id="1.20.120.530">
    <property type="entry name" value="GntR ligand-binding domain-like"/>
    <property type="match status" value="1"/>
</dbReference>
<dbReference type="Proteomes" id="UP000637074">
    <property type="component" value="Unassembled WGS sequence"/>
</dbReference>
<dbReference type="SMART" id="SM00895">
    <property type="entry name" value="FCD"/>
    <property type="match status" value="1"/>
</dbReference>
<protein>
    <submittedName>
        <fullName evidence="5">GntR family transcriptional regulator</fullName>
    </submittedName>
</protein>
<dbReference type="InterPro" id="IPR008920">
    <property type="entry name" value="TF_FadR/GntR_C"/>
</dbReference>
<dbReference type="PROSITE" id="PS50949">
    <property type="entry name" value="HTH_GNTR"/>
    <property type="match status" value="1"/>
</dbReference>
<dbReference type="Gene3D" id="1.10.10.10">
    <property type="entry name" value="Winged helix-like DNA-binding domain superfamily/Winged helix DNA-binding domain"/>
    <property type="match status" value="1"/>
</dbReference>
<dbReference type="Pfam" id="PF07729">
    <property type="entry name" value="FCD"/>
    <property type="match status" value="1"/>
</dbReference>
<keyword evidence="1" id="KW-0805">Transcription regulation</keyword>
<proteinExistence type="predicted"/>
<comment type="caution">
    <text evidence="5">The sequence shown here is derived from an EMBL/GenBank/DDBJ whole genome shotgun (WGS) entry which is preliminary data.</text>
</comment>
<evidence type="ECO:0000313" key="5">
    <source>
        <dbReference type="EMBL" id="GHH99812.1"/>
    </source>
</evidence>
<evidence type="ECO:0000256" key="1">
    <source>
        <dbReference type="ARBA" id="ARBA00023015"/>
    </source>
</evidence>
<evidence type="ECO:0000256" key="3">
    <source>
        <dbReference type="ARBA" id="ARBA00023163"/>
    </source>
</evidence>
<accession>A0ABQ3N533</accession>
<dbReference type="InterPro" id="IPR000524">
    <property type="entry name" value="Tscrpt_reg_HTH_GntR"/>
</dbReference>
<dbReference type="SUPFAM" id="SSF48008">
    <property type="entry name" value="GntR ligand-binding domain-like"/>
    <property type="match status" value="1"/>
</dbReference>
<organism evidence="5 6">
    <name type="scientific">Neobacillus kokaensis</name>
    <dbReference type="NCBI Taxonomy" id="2759023"/>
    <lineage>
        <taxon>Bacteria</taxon>
        <taxon>Bacillati</taxon>
        <taxon>Bacillota</taxon>
        <taxon>Bacilli</taxon>
        <taxon>Bacillales</taxon>
        <taxon>Bacillaceae</taxon>
        <taxon>Neobacillus</taxon>
    </lineage>
</organism>
<sequence length="241" mass="27818">MKILNRKLLTLPEQIVEQIKESIVSGKLKKGDKLPSEQELADLFQVSRPTIRDAIKLLTASKLIVSRPGAKGGHFITDISPESFIYEFKNYISLSLVLKGFSIEELIDYRIVMETQTCGLAAIRRTEEDLKKLKNLLPDPTENLSDYEYFERDFEFHRAIATATHNSLIFVTMESIMDVLKPMFRLLSSTDEFKVQLARELQEIYEVIEYGDQRLAEKKMASHLEHFKQDFYLIGHKGLTI</sequence>
<dbReference type="Pfam" id="PF00392">
    <property type="entry name" value="GntR"/>
    <property type="match status" value="1"/>
</dbReference>